<dbReference type="AlphaFoldDB" id="A0A1E7L9V4"/>
<name>A0A1E7L9V4_9ACTN</name>
<feature type="compositionally biased region" description="Basic and acidic residues" evidence="1">
    <location>
        <begin position="79"/>
        <end position="110"/>
    </location>
</feature>
<sequence>MNVTEQSRKRADEGDQEVGKKRATAELMPVLAGLDKSATHLETAEATGRKIGPGDIATYQLQADHARHLLTSNALDPREVKTAEREHRGDGERGFAERGLDHTIRVRHFEPAPGAEDQPHSDEEIEL</sequence>
<protein>
    <submittedName>
        <fullName evidence="2">Uncharacterized protein</fullName>
    </submittedName>
</protein>
<feature type="compositionally biased region" description="Basic and acidic residues" evidence="1">
    <location>
        <begin position="117"/>
        <end position="127"/>
    </location>
</feature>
<dbReference type="Proteomes" id="UP000176005">
    <property type="component" value="Unassembled WGS sequence"/>
</dbReference>
<feature type="region of interest" description="Disordered" evidence="1">
    <location>
        <begin position="79"/>
        <end position="127"/>
    </location>
</feature>
<evidence type="ECO:0000313" key="3">
    <source>
        <dbReference type="Proteomes" id="UP000176005"/>
    </source>
</evidence>
<gene>
    <name evidence="2" type="ORF">AN218_05780</name>
</gene>
<keyword evidence="3" id="KW-1185">Reference proteome</keyword>
<evidence type="ECO:0000256" key="1">
    <source>
        <dbReference type="SAM" id="MobiDB-lite"/>
    </source>
</evidence>
<reference evidence="2 3" key="1">
    <citation type="journal article" date="2016" name="Front. Microbiol.">
        <title>Comparative Genomics Analysis of Streptomyces Species Reveals Their Adaptation to the Marine Environment and Their Diversity at the Genomic Level.</title>
        <authorList>
            <person name="Tian X."/>
            <person name="Zhang Z."/>
            <person name="Yang T."/>
            <person name="Chen M."/>
            <person name="Li J."/>
            <person name="Chen F."/>
            <person name="Yang J."/>
            <person name="Li W."/>
            <person name="Zhang B."/>
            <person name="Zhang Z."/>
            <person name="Wu J."/>
            <person name="Zhang C."/>
            <person name="Long L."/>
            <person name="Xiao J."/>
        </authorList>
    </citation>
    <scope>NUCLEOTIDE SEQUENCE [LARGE SCALE GENOMIC DNA]</scope>
    <source>
        <strain evidence="2 3">SCSIO 10429</strain>
    </source>
</reference>
<evidence type="ECO:0000313" key="2">
    <source>
        <dbReference type="EMBL" id="OEV13015.1"/>
    </source>
</evidence>
<proteinExistence type="predicted"/>
<feature type="region of interest" description="Disordered" evidence="1">
    <location>
        <begin position="1"/>
        <end position="24"/>
    </location>
</feature>
<comment type="caution">
    <text evidence="2">The sequence shown here is derived from an EMBL/GenBank/DDBJ whole genome shotgun (WGS) entry which is preliminary data.</text>
</comment>
<organism evidence="2 3">
    <name type="scientific">Streptomyces nanshensis</name>
    <dbReference type="NCBI Taxonomy" id="518642"/>
    <lineage>
        <taxon>Bacteria</taxon>
        <taxon>Bacillati</taxon>
        <taxon>Actinomycetota</taxon>
        <taxon>Actinomycetes</taxon>
        <taxon>Kitasatosporales</taxon>
        <taxon>Streptomycetaceae</taxon>
        <taxon>Streptomyces</taxon>
    </lineage>
</organism>
<dbReference type="EMBL" id="LJGW01000107">
    <property type="protein sequence ID" value="OEV13015.1"/>
    <property type="molecule type" value="Genomic_DNA"/>
</dbReference>
<accession>A0A1E7L9V4</accession>